<gene>
    <name evidence="3" type="ORF">H9Q10_11340</name>
</gene>
<evidence type="ECO:0000313" key="4">
    <source>
        <dbReference type="Proteomes" id="UP000768471"/>
    </source>
</evidence>
<dbReference type="EMBL" id="JACSGR010000008">
    <property type="protein sequence ID" value="MBH5330256.1"/>
    <property type="molecule type" value="Genomic_DNA"/>
</dbReference>
<evidence type="ECO:0000259" key="2">
    <source>
        <dbReference type="Pfam" id="PF13827"/>
    </source>
</evidence>
<feature type="domain" description="DUF4189" evidence="2">
    <location>
        <begin position="80"/>
        <end position="175"/>
    </location>
</feature>
<proteinExistence type="predicted"/>
<protein>
    <submittedName>
        <fullName evidence="3">DUF4189 domain-containing protein</fullName>
    </submittedName>
</protein>
<dbReference type="Pfam" id="PF13827">
    <property type="entry name" value="DUF4189"/>
    <property type="match status" value="1"/>
</dbReference>
<evidence type="ECO:0000313" key="3">
    <source>
        <dbReference type="EMBL" id="MBH5330256.1"/>
    </source>
</evidence>
<keyword evidence="1" id="KW-0732">Signal</keyword>
<dbReference type="InterPro" id="IPR025240">
    <property type="entry name" value="DUF4189"/>
</dbReference>
<organism evidence="3 4">
    <name type="scientific">Eikenella glucosivorans</name>
    <dbReference type="NCBI Taxonomy" id="2766967"/>
    <lineage>
        <taxon>Bacteria</taxon>
        <taxon>Pseudomonadati</taxon>
        <taxon>Pseudomonadota</taxon>
        <taxon>Betaproteobacteria</taxon>
        <taxon>Neisseriales</taxon>
        <taxon>Neisseriaceae</taxon>
        <taxon>Eikenella</taxon>
    </lineage>
</organism>
<feature type="signal peptide" evidence="1">
    <location>
        <begin position="1"/>
        <end position="23"/>
    </location>
</feature>
<keyword evidence="4" id="KW-1185">Reference proteome</keyword>
<dbReference type="Proteomes" id="UP000768471">
    <property type="component" value="Unassembled WGS sequence"/>
</dbReference>
<name>A0ABS0ND77_9NEIS</name>
<dbReference type="RefSeq" id="WP_197904087.1">
    <property type="nucleotide sequence ID" value="NZ_JACSGR010000008.1"/>
</dbReference>
<feature type="chain" id="PRO_5046384378" evidence="1">
    <location>
        <begin position="24"/>
        <end position="184"/>
    </location>
</feature>
<sequence length="184" mass="19547">MKKIILPALLAFGCLTASQFAAADNAANLREHQRQMQHAGYCTQMYGNPSCIDNSRGGGSYDSDSGEIPGLSNLPPPKYFGAIAADKNNAISAGLGYSKREAMQAALQRCGEYGSECRVLIAGKKNQCVSIATGRNASGAGFFFHETARTADEAKRLALSHCQEKGFTGCKERYTIGSSCMGNS</sequence>
<reference evidence="3 4" key="1">
    <citation type="submission" date="2020-09" db="EMBL/GenBank/DDBJ databases">
        <title>Eikenella S3660 sp. nov., isolated from a throat swab.</title>
        <authorList>
            <person name="Buhl M."/>
        </authorList>
    </citation>
    <scope>NUCLEOTIDE SEQUENCE [LARGE SCALE GENOMIC DNA]</scope>
    <source>
        <strain evidence="3 4">S3360</strain>
    </source>
</reference>
<accession>A0ABS0ND77</accession>
<comment type="caution">
    <text evidence="3">The sequence shown here is derived from an EMBL/GenBank/DDBJ whole genome shotgun (WGS) entry which is preliminary data.</text>
</comment>
<evidence type="ECO:0000256" key="1">
    <source>
        <dbReference type="SAM" id="SignalP"/>
    </source>
</evidence>